<dbReference type="PANTHER" id="PTHR34819">
    <property type="entry name" value="LARGE CYSTEINE-RICH PERIPLASMIC PROTEIN OMCB"/>
    <property type="match status" value="1"/>
</dbReference>
<evidence type="ECO:0000256" key="1">
    <source>
        <dbReference type="SAM" id="Phobius"/>
    </source>
</evidence>
<dbReference type="Gene3D" id="2.60.40.10">
    <property type="entry name" value="Immunoglobulins"/>
    <property type="match status" value="5"/>
</dbReference>
<feature type="transmembrane region" description="Helical" evidence="1">
    <location>
        <begin position="1381"/>
        <end position="1399"/>
    </location>
</feature>
<feature type="domain" description="DUF11" evidence="2">
    <location>
        <begin position="893"/>
        <end position="992"/>
    </location>
</feature>
<dbReference type="EMBL" id="SUTF01000010">
    <property type="protein sequence ID" value="MBE6511175.1"/>
    <property type="molecule type" value="Genomic_DNA"/>
</dbReference>
<dbReference type="InterPro" id="IPR001434">
    <property type="entry name" value="OmcB-like_DUF11"/>
</dbReference>
<feature type="domain" description="DUF11" evidence="2">
    <location>
        <begin position="127"/>
        <end position="225"/>
    </location>
</feature>
<feature type="domain" description="DUF11" evidence="2">
    <location>
        <begin position="351"/>
        <end position="448"/>
    </location>
</feature>
<feature type="domain" description="DUF11" evidence="2">
    <location>
        <begin position="1123"/>
        <end position="1236"/>
    </location>
</feature>
<gene>
    <name evidence="3" type="ORF">E7Z74_07960</name>
</gene>
<organism evidence="3 4">
    <name type="scientific">Methanobrevibacter millerae</name>
    <dbReference type="NCBI Taxonomy" id="230361"/>
    <lineage>
        <taxon>Archaea</taxon>
        <taxon>Methanobacteriati</taxon>
        <taxon>Methanobacteriota</taxon>
        <taxon>Methanomada group</taxon>
        <taxon>Methanobacteria</taxon>
        <taxon>Methanobacteriales</taxon>
        <taxon>Methanobacteriaceae</taxon>
        <taxon>Methanobrevibacter</taxon>
    </lineage>
</organism>
<feature type="domain" description="DUF11" evidence="2">
    <location>
        <begin position="234"/>
        <end position="344"/>
    </location>
</feature>
<feature type="non-terminal residue" evidence="3">
    <location>
        <position position="1"/>
    </location>
</feature>
<feature type="domain" description="DUF11" evidence="2">
    <location>
        <begin position="681"/>
        <end position="780"/>
    </location>
</feature>
<keyword evidence="1" id="KW-0812">Transmembrane</keyword>
<dbReference type="Proteomes" id="UP000713479">
    <property type="component" value="Unassembled WGS sequence"/>
</dbReference>
<feature type="domain" description="DUF11" evidence="2">
    <location>
        <begin position="21"/>
        <end position="118"/>
    </location>
</feature>
<evidence type="ECO:0000313" key="3">
    <source>
        <dbReference type="EMBL" id="MBE6511175.1"/>
    </source>
</evidence>
<accession>A0A8T3VTE8</accession>
<sequence length="1404" mass="150217">TQNTTTKNSTANVTAKYDVVLNVTKVVDNSSVIVGDKVIFTITVTNTGKSNATNVAVKDVLPDGLTLVDGDLEQVIPFLGAGESYNFTVTARADVEGNFTNVVTVNCYENSTNKSADASVEAKIIVDLDIIKVVDFGDTIIGDEVVFTIVVVNNGPSNATNVTIKDAFPTDGLTILEGDLDHVVPFIAAKGNYTFTIRAQTTKLGEFTNVVTVYCDENSTVKSANATVRVFNTDIKINKTADVHSVLVNDLVNFTIVIRNHGSAVATNVNISDVLEDGLEFVDANGSYSRNGQNIVWNVGRLASEQSYSVWVLVRVTTNGTFTNVALVNCTEEPTTQEDNDSVTAKYDVVLDVTKVVDNASVIVGDEVIFTITVTNVGKSNATNVAVKDVLPAGLTLVDGDLEQVIPFLGAGESYNFTVTARADVEGNFTNVVTVNCYENATNKSANASVEAKIIVNLDITKVVDFGDTIIGDEVVFTIVVINNGPSNATNVTIKDAFPTDGLTILEGDLDHVVPFIAAKGNYTFTIRAKTTKLGNFTNEVTVYCAENSTVKSANATVRVFNTDIKINKTADVHSVLVNDLVNFTIVIRNHGSAVATNVNISDVLEDGLEFVDANGSYSRNGQNIVWNVGRLASEQSYSVWVLVRVTTNGTFTNVALVNCTEEPTTQEDNDSVTAKYDVVLDITKVANVDSVLVGNDVIFTITVTNNGKSNATNVTIKDVLPEGLTLVDGDLEQVIPFLGAGESYNFTVTARTVAGGNFTNIVSVYSNENTTVKSANDTVEAYYIVNLDVIKVADSDDYGIGDIVTFTIVVINNGPSNATNVTIRDVLPDGLTLVEGELEQVIPFLAAGESYNFTVKAMTTGIGNYTNVVSVYCNENTTEVMDNATIPVYNPDLKIIKSTDVSFVIVGGLVNFTIVVTNHGIIDATGVVISDILDTTAFSVVASSEKYTTDGNNLVWTVDRLTKNESYTVWIVVKTLTNGTFVNAATVNCTEEGTIKQSDVDVHVYHPDISVIKVAIEEVVYSGNQTTFRIVVTNNGDMELTGLFIDEVIPDGLVYDHFIGTNWTNNGTMFYYGGSLAVGEDVELFVVVNTTVSGNFTNRVIVGSDNVDNHTAEASIRVYTPDLVVREISNDPNVIVGQPVSFTVIVTNDGDCVLGEVYVDNIFPEGLVYTGFVGANWTKVGNRFIYSASLNPGESISYTLYFNTTAGGQFMPKVIAGSNLTSNATAKANSNNTTVVSVPGISVIKIADKSSVKVGELVTFTITVRNTGDCALGDVFVVDEIPEGLEFVSFDGANWTKVGNKYAYSGSLAQNESASFTIVCNATKAANITNVAIAGSNMTGNVSASADVSIIEEIIPTPTPTPVTLEDEKPVVQVPMDSKATGNPIIMLLLIIFALIPLRRRKE</sequence>
<evidence type="ECO:0000313" key="4">
    <source>
        <dbReference type="Proteomes" id="UP000713479"/>
    </source>
</evidence>
<dbReference type="InterPro" id="IPR013783">
    <property type="entry name" value="Ig-like_fold"/>
</dbReference>
<proteinExistence type="predicted"/>
<comment type="caution">
    <text evidence="3">The sequence shown here is derived from an EMBL/GenBank/DDBJ whole genome shotgun (WGS) entry which is preliminary data.</text>
</comment>
<dbReference type="NCBIfam" id="TIGR01451">
    <property type="entry name" value="B_ant_repeat"/>
    <property type="match status" value="10"/>
</dbReference>
<dbReference type="Pfam" id="PF01345">
    <property type="entry name" value="DUF11"/>
    <property type="match status" value="12"/>
</dbReference>
<reference evidence="3" key="1">
    <citation type="submission" date="2019-04" db="EMBL/GenBank/DDBJ databases">
        <title>Evolution of Biomass-Degrading Anaerobic Consortia Revealed by Metagenomics.</title>
        <authorList>
            <person name="Peng X."/>
        </authorList>
    </citation>
    <scope>NUCLEOTIDE SEQUENCE</scope>
    <source>
        <strain evidence="3">SIG13</strain>
    </source>
</reference>
<feature type="domain" description="DUF11" evidence="2">
    <location>
        <begin position="458"/>
        <end position="553"/>
    </location>
</feature>
<keyword evidence="1" id="KW-0472">Membrane</keyword>
<feature type="domain" description="DUF11" evidence="2">
    <location>
        <begin position="564"/>
        <end position="674"/>
    </location>
</feature>
<dbReference type="PANTHER" id="PTHR34819:SF3">
    <property type="entry name" value="CELL SURFACE PROTEIN"/>
    <property type="match status" value="1"/>
</dbReference>
<keyword evidence="1" id="KW-1133">Transmembrane helix</keyword>
<feature type="domain" description="DUF11" evidence="2">
    <location>
        <begin position="1242"/>
        <end position="1337"/>
    </location>
</feature>
<dbReference type="InterPro" id="IPR047589">
    <property type="entry name" value="DUF11_rpt"/>
</dbReference>
<protein>
    <submittedName>
        <fullName evidence="3">DUF11 domain-containing protein</fullName>
    </submittedName>
</protein>
<name>A0A8T3VTE8_9EURY</name>
<dbReference type="InterPro" id="IPR051172">
    <property type="entry name" value="Chlamydia_OmcB"/>
</dbReference>
<evidence type="ECO:0000259" key="2">
    <source>
        <dbReference type="Pfam" id="PF01345"/>
    </source>
</evidence>
<feature type="domain" description="DUF11" evidence="2">
    <location>
        <begin position="788"/>
        <end position="878"/>
    </location>
</feature>
<feature type="domain" description="DUF11" evidence="2">
    <location>
        <begin position="1009"/>
        <end position="1113"/>
    </location>
</feature>